<accession>A0ABT3T6N0</accession>
<dbReference type="InterPro" id="IPR058058">
    <property type="entry name" value="CBU_0592-like"/>
</dbReference>
<dbReference type="Pfam" id="PF26604">
    <property type="entry name" value="CBU_0592"/>
    <property type="match status" value="1"/>
</dbReference>
<keyword evidence="1" id="KW-1133">Transmembrane helix</keyword>
<keyword evidence="1" id="KW-0812">Transmembrane</keyword>
<name>A0ABT3T6N0_9GAMM</name>
<comment type="caution">
    <text evidence="3">The sequence shown here is derived from an EMBL/GenBank/DDBJ whole genome shotgun (WGS) entry which is preliminary data.</text>
</comment>
<evidence type="ECO:0000259" key="2">
    <source>
        <dbReference type="Pfam" id="PF26604"/>
    </source>
</evidence>
<protein>
    <recommendedName>
        <fullName evidence="2">CBU-0592-like domain-containing protein</fullName>
    </recommendedName>
</protein>
<evidence type="ECO:0000256" key="1">
    <source>
        <dbReference type="SAM" id="Phobius"/>
    </source>
</evidence>
<gene>
    <name evidence="3" type="ORF">EYC82_11250</name>
</gene>
<evidence type="ECO:0000313" key="3">
    <source>
        <dbReference type="EMBL" id="MCX2977931.1"/>
    </source>
</evidence>
<proteinExistence type="predicted"/>
<evidence type="ECO:0000313" key="4">
    <source>
        <dbReference type="Proteomes" id="UP001143304"/>
    </source>
</evidence>
<dbReference type="RefSeq" id="WP_279249635.1">
    <property type="nucleotide sequence ID" value="NZ_SHNO01000001.1"/>
</dbReference>
<dbReference type="EMBL" id="SHNO01000001">
    <property type="protein sequence ID" value="MCX2977931.1"/>
    <property type="molecule type" value="Genomic_DNA"/>
</dbReference>
<feature type="domain" description="CBU-0592-like" evidence="2">
    <location>
        <begin position="7"/>
        <end position="80"/>
    </location>
</feature>
<dbReference type="NCBIfam" id="NF047864">
    <property type="entry name" value="CBU_0592_membra"/>
    <property type="match status" value="1"/>
</dbReference>
<keyword evidence="4" id="KW-1185">Reference proteome</keyword>
<dbReference type="Proteomes" id="UP001143304">
    <property type="component" value="Unassembled WGS sequence"/>
</dbReference>
<sequence>MNNWIIDSIGILGMIMVVVAYLLLQLEQLHPRGLTYNSLNLAGAILLLISLCFHFNLASFIIELFWICASLIGLWKYRRRHVASRTAS</sequence>
<organism evidence="3 4">
    <name type="scientific">Candidatus Marimicrobium litorale</name>
    <dbReference type="NCBI Taxonomy" id="2518991"/>
    <lineage>
        <taxon>Bacteria</taxon>
        <taxon>Pseudomonadati</taxon>
        <taxon>Pseudomonadota</taxon>
        <taxon>Gammaproteobacteria</taxon>
        <taxon>Cellvibrionales</taxon>
        <taxon>Halieaceae</taxon>
        <taxon>Marimicrobium</taxon>
    </lineage>
</organism>
<feature type="transmembrane region" description="Helical" evidence="1">
    <location>
        <begin position="5"/>
        <end position="24"/>
    </location>
</feature>
<keyword evidence="1" id="KW-0472">Membrane</keyword>
<reference evidence="3" key="1">
    <citation type="submission" date="2019-02" db="EMBL/GenBank/DDBJ databases">
        <authorList>
            <person name="Li S.-H."/>
        </authorList>
    </citation>
    <scope>NUCLEOTIDE SEQUENCE</scope>
    <source>
        <strain evidence="3">IMCC11814</strain>
    </source>
</reference>
<feature type="transmembrane region" description="Helical" evidence="1">
    <location>
        <begin position="44"/>
        <end position="75"/>
    </location>
</feature>